<gene>
    <name evidence="2" type="ORF">PX52LOC_05704</name>
</gene>
<name>A0A5C1AIJ2_9BACT</name>
<proteinExistence type="predicted"/>
<dbReference type="Proteomes" id="UP000324974">
    <property type="component" value="Chromosome"/>
</dbReference>
<dbReference type="EMBL" id="CP042425">
    <property type="protein sequence ID" value="QEL18670.1"/>
    <property type="molecule type" value="Genomic_DNA"/>
</dbReference>
<reference evidence="3" key="1">
    <citation type="submission" date="2019-08" db="EMBL/GenBank/DDBJ databases">
        <title>Limnoglobus roseus gen. nov., sp. nov., a novel freshwater planctomycete with a giant genome from the family Gemmataceae.</title>
        <authorList>
            <person name="Kulichevskaya I.S."/>
            <person name="Naumoff D.G."/>
            <person name="Miroshnikov K."/>
            <person name="Ivanova A."/>
            <person name="Philippov D.A."/>
            <person name="Hakobyan A."/>
            <person name="Rijpstra I.C."/>
            <person name="Sinninghe Damste J.S."/>
            <person name="Liesack W."/>
            <person name="Dedysh S.N."/>
        </authorList>
    </citation>
    <scope>NUCLEOTIDE SEQUENCE [LARGE SCALE GENOMIC DNA]</scope>
    <source>
        <strain evidence="3">PX52</strain>
    </source>
</reference>
<organism evidence="2 3">
    <name type="scientific">Limnoglobus roseus</name>
    <dbReference type="NCBI Taxonomy" id="2598579"/>
    <lineage>
        <taxon>Bacteria</taxon>
        <taxon>Pseudomonadati</taxon>
        <taxon>Planctomycetota</taxon>
        <taxon>Planctomycetia</taxon>
        <taxon>Gemmatales</taxon>
        <taxon>Gemmataceae</taxon>
        <taxon>Limnoglobus</taxon>
    </lineage>
</organism>
<evidence type="ECO:0000313" key="3">
    <source>
        <dbReference type="Proteomes" id="UP000324974"/>
    </source>
</evidence>
<keyword evidence="1" id="KW-1133">Transmembrane helix</keyword>
<evidence type="ECO:0000313" key="2">
    <source>
        <dbReference type="EMBL" id="QEL18670.1"/>
    </source>
</evidence>
<dbReference type="AlphaFoldDB" id="A0A5C1AIJ2"/>
<evidence type="ECO:0000256" key="1">
    <source>
        <dbReference type="SAM" id="Phobius"/>
    </source>
</evidence>
<feature type="transmembrane region" description="Helical" evidence="1">
    <location>
        <begin position="12"/>
        <end position="33"/>
    </location>
</feature>
<protein>
    <submittedName>
        <fullName evidence="2">Uncharacterized protein</fullName>
    </submittedName>
</protein>
<keyword evidence="1" id="KW-0812">Transmembrane</keyword>
<feature type="transmembrane region" description="Helical" evidence="1">
    <location>
        <begin position="39"/>
        <end position="56"/>
    </location>
</feature>
<sequence>MKSAGRRIQGVIGMSLAWGAVWGAAGGLVARVPGFNSDLPFPLLLAPFGIVYLFSAPSGPRAVERGLIW</sequence>
<accession>A0A5C1AIJ2</accession>
<keyword evidence="1" id="KW-0472">Membrane</keyword>
<keyword evidence="3" id="KW-1185">Reference proteome</keyword>
<dbReference type="KEGG" id="lrs:PX52LOC_05704"/>